<dbReference type="InterPro" id="IPR000160">
    <property type="entry name" value="GGDEF_dom"/>
</dbReference>
<dbReference type="PROSITE" id="PS50887">
    <property type="entry name" value="GGDEF"/>
    <property type="match status" value="1"/>
</dbReference>
<evidence type="ECO:0000259" key="7">
    <source>
        <dbReference type="PROSITE" id="PS50887"/>
    </source>
</evidence>
<dbReference type="Pfam" id="PF00990">
    <property type="entry name" value="GGDEF"/>
    <property type="match status" value="1"/>
</dbReference>
<comment type="catalytic activity">
    <reaction evidence="1">
        <text>3',3'-c-di-GMP + H2O = 5'-phosphoguanylyl(3'-&gt;5')guanosine + H(+)</text>
        <dbReference type="Rhea" id="RHEA:24902"/>
        <dbReference type="ChEBI" id="CHEBI:15377"/>
        <dbReference type="ChEBI" id="CHEBI:15378"/>
        <dbReference type="ChEBI" id="CHEBI:58754"/>
        <dbReference type="ChEBI" id="CHEBI:58805"/>
        <dbReference type="EC" id="3.1.4.52"/>
    </reaction>
    <physiologicalReaction direction="left-to-right" evidence="1">
        <dbReference type="Rhea" id="RHEA:24903"/>
    </physiologicalReaction>
</comment>
<feature type="modified residue" description="4-aspartylphosphate" evidence="2">
    <location>
        <position position="74"/>
    </location>
</feature>
<dbReference type="FunFam" id="3.20.20.450:FF:000001">
    <property type="entry name" value="Cyclic di-GMP phosphodiesterase yahA"/>
    <property type="match status" value="1"/>
</dbReference>
<dbReference type="InterPro" id="IPR001789">
    <property type="entry name" value="Sig_transdc_resp-reg_receiver"/>
</dbReference>
<sequence length="711" mass="78062">MICWKSLRFSRTFCRRVRVIHRILMIADSSLEIDAVKVALRTTAIGYFEVIAASDLEMGVARLKMGGIDAVIVDLALGEEVAAFDRVYAAAPHTAIMVLVGHDETALAMAAVRRGAQGYLERGQTGSPLVPQALFNVIRRKAVERTLYEEKSRAEIALNSISDGVICTDMLGNVDYLNIAAESLTGWSRHEARGNSINTIYKLINGVTREPVKNPVEMVLLENQPMGLIPNAVLVRRDGNEVLVEDSAAPIYDWNGRIAGVVTVFHDVTAAHVMSMKMVHLAHHDFLTKLPNRVLLNDRIAQAIRSAKRMQAQLVVMFIDLDNFKHINDSLGHAVGDELLMSVTQRLKACVRVADTVSRQGGDEFVILLADDPSERAAIATAPQIMDALALPHTIDERELHISASIGISVFPDDGETPEILIKNADMAMYHAKASGRNAFAFFTPDMNVRAVNRQLVEVNLRNAIKNGEFLLHYQPKVNLETGRIIGAEALLRWFDASQGIVLPLHFISVAEDSGLIVPIGKWVLREACTQGMRWRASLGNIPIAVNVSALEFRDRGFLSGVHDILEETGMSAELLQLEITESVLMHDADSSVAILNRLKEIGVKLAIDDFGTGYSSLSYLKRFPIDVLKIDQSFVQGIEATSDEGVIVSAVIGMGNSLQKQVVAEGVETQAQLEFLQARQCEEGQGFFYSRPLSAEDFAALYLSRAAVTA</sequence>
<evidence type="ECO:0000313" key="8">
    <source>
        <dbReference type="EMBL" id="SBV90542.1"/>
    </source>
</evidence>
<dbReference type="InterPro" id="IPR000014">
    <property type="entry name" value="PAS"/>
</dbReference>
<dbReference type="GO" id="GO:0071732">
    <property type="term" value="P:cellular response to nitric oxide"/>
    <property type="evidence" value="ECO:0007669"/>
    <property type="project" value="UniProtKB-ARBA"/>
</dbReference>
<dbReference type="InterPro" id="IPR000700">
    <property type="entry name" value="PAS-assoc_C"/>
</dbReference>
<dbReference type="SMART" id="SM00091">
    <property type="entry name" value="PAS"/>
    <property type="match status" value="1"/>
</dbReference>
<evidence type="ECO:0000256" key="2">
    <source>
        <dbReference type="PROSITE-ProRule" id="PRU00169"/>
    </source>
</evidence>
<keyword evidence="2" id="KW-0597">Phosphoprotein</keyword>
<dbReference type="PROSITE" id="PS50110">
    <property type="entry name" value="RESPONSE_REGULATORY"/>
    <property type="match status" value="1"/>
</dbReference>
<dbReference type="InterPro" id="IPR001633">
    <property type="entry name" value="EAL_dom"/>
</dbReference>
<protein>
    <submittedName>
        <fullName evidence="8">Response regulator receiver modulated diguanylate cyclase/phosphodiesterase with PAS/PAC sensor(S)</fullName>
    </submittedName>
</protein>
<dbReference type="Gene3D" id="3.30.450.20">
    <property type="entry name" value="PAS domain"/>
    <property type="match status" value="1"/>
</dbReference>
<dbReference type="CDD" id="cd01949">
    <property type="entry name" value="GGDEF"/>
    <property type="match status" value="1"/>
</dbReference>
<dbReference type="PANTHER" id="PTHR44757:SF2">
    <property type="entry name" value="BIOFILM ARCHITECTURE MAINTENANCE PROTEIN MBAA"/>
    <property type="match status" value="1"/>
</dbReference>
<dbReference type="EMBL" id="FLUO01000001">
    <property type="protein sequence ID" value="SBV90542.1"/>
    <property type="molecule type" value="Genomic_DNA"/>
</dbReference>
<gene>
    <name evidence="8" type="ORF">KL86APRO_10011</name>
</gene>
<feature type="domain" description="EAL" evidence="6">
    <location>
        <begin position="454"/>
        <end position="707"/>
    </location>
</feature>
<dbReference type="InterPro" id="IPR043128">
    <property type="entry name" value="Rev_trsase/Diguanyl_cyclase"/>
</dbReference>
<dbReference type="InterPro" id="IPR052155">
    <property type="entry name" value="Biofilm_reg_signaling"/>
</dbReference>
<feature type="domain" description="GGDEF" evidence="7">
    <location>
        <begin position="312"/>
        <end position="445"/>
    </location>
</feature>
<dbReference type="Gene3D" id="3.40.50.2300">
    <property type="match status" value="1"/>
</dbReference>
<dbReference type="NCBIfam" id="TIGR00229">
    <property type="entry name" value="sensory_box"/>
    <property type="match status" value="1"/>
</dbReference>
<dbReference type="NCBIfam" id="TIGR00254">
    <property type="entry name" value="GGDEF"/>
    <property type="match status" value="1"/>
</dbReference>
<reference evidence="8" key="1">
    <citation type="submission" date="2016-04" db="EMBL/GenBank/DDBJ databases">
        <authorList>
            <person name="Evans L.H."/>
            <person name="Alamgir A."/>
            <person name="Owens N."/>
            <person name="Weber N.D."/>
            <person name="Virtaneva K."/>
            <person name="Barbian K."/>
            <person name="Babar A."/>
            <person name="Rosenke K."/>
        </authorList>
    </citation>
    <scope>NUCLEOTIDE SEQUENCE</scope>
    <source>
        <strain evidence="8">86</strain>
    </source>
</reference>
<accession>A0A212ITM7</accession>
<evidence type="ECO:0000259" key="3">
    <source>
        <dbReference type="PROSITE" id="PS50110"/>
    </source>
</evidence>
<proteinExistence type="predicted"/>
<dbReference type="SMART" id="SM00052">
    <property type="entry name" value="EAL"/>
    <property type="match status" value="1"/>
</dbReference>
<dbReference type="SMART" id="SM00267">
    <property type="entry name" value="GGDEF"/>
    <property type="match status" value="1"/>
</dbReference>
<organism evidence="8">
    <name type="scientific">uncultured Alphaproteobacteria bacterium</name>
    <dbReference type="NCBI Taxonomy" id="91750"/>
    <lineage>
        <taxon>Bacteria</taxon>
        <taxon>Pseudomonadati</taxon>
        <taxon>Pseudomonadota</taxon>
        <taxon>Alphaproteobacteria</taxon>
        <taxon>environmental samples</taxon>
    </lineage>
</organism>
<dbReference type="InterPro" id="IPR035919">
    <property type="entry name" value="EAL_sf"/>
</dbReference>
<dbReference type="AlphaFoldDB" id="A0A212ITM7"/>
<feature type="domain" description="PAS" evidence="4">
    <location>
        <begin position="150"/>
        <end position="223"/>
    </location>
</feature>
<dbReference type="SUPFAM" id="SSF55073">
    <property type="entry name" value="Nucleotide cyclase"/>
    <property type="match status" value="1"/>
</dbReference>
<name>A0A212ITM7_9PROT</name>
<dbReference type="Pfam" id="PF00563">
    <property type="entry name" value="EAL"/>
    <property type="match status" value="1"/>
</dbReference>
<dbReference type="SUPFAM" id="SSF141868">
    <property type="entry name" value="EAL domain-like"/>
    <property type="match status" value="1"/>
</dbReference>
<dbReference type="CDD" id="cd00130">
    <property type="entry name" value="PAS"/>
    <property type="match status" value="1"/>
</dbReference>
<dbReference type="PROSITE" id="PS50113">
    <property type="entry name" value="PAC"/>
    <property type="match status" value="1"/>
</dbReference>
<dbReference type="CDD" id="cd01948">
    <property type="entry name" value="EAL"/>
    <property type="match status" value="1"/>
</dbReference>
<evidence type="ECO:0000259" key="6">
    <source>
        <dbReference type="PROSITE" id="PS50883"/>
    </source>
</evidence>
<dbReference type="GO" id="GO:0000160">
    <property type="term" value="P:phosphorelay signal transduction system"/>
    <property type="evidence" value="ECO:0007669"/>
    <property type="project" value="InterPro"/>
</dbReference>
<dbReference type="Gene3D" id="3.30.70.270">
    <property type="match status" value="1"/>
</dbReference>
<evidence type="ECO:0000259" key="5">
    <source>
        <dbReference type="PROSITE" id="PS50113"/>
    </source>
</evidence>
<dbReference type="InterPro" id="IPR011006">
    <property type="entry name" value="CheY-like_superfamily"/>
</dbReference>
<dbReference type="PROSITE" id="PS50112">
    <property type="entry name" value="PAS"/>
    <property type="match status" value="1"/>
</dbReference>
<dbReference type="SUPFAM" id="SSF52172">
    <property type="entry name" value="CheY-like"/>
    <property type="match status" value="1"/>
</dbReference>
<dbReference type="SUPFAM" id="SSF55785">
    <property type="entry name" value="PYP-like sensor domain (PAS domain)"/>
    <property type="match status" value="1"/>
</dbReference>
<dbReference type="PROSITE" id="PS50883">
    <property type="entry name" value="EAL"/>
    <property type="match status" value="1"/>
</dbReference>
<dbReference type="GO" id="GO:0071111">
    <property type="term" value="F:cyclic-guanylate-specific phosphodiesterase activity"/>
    <property type="evidence" value="ECO:0007669"/>
    <property type="project" value="UniProtKB-EC"/>
</dbReference>
<evidence type="ECO:0000256" key="1">
    <source>
        <dbReference type="ARBA" id="ARBA00051114"/>
    </source>
</evidence>
<evidence type="ECO:0000259" key="4">
    <source>
        <dbReference type="PROSITE" id="PS50112"/>
    </source>
</evidence>
<feature type="domain" description="Response regulatory" evidence="3">
    <location>
        <begin position="22"/>
        <end position="137"/>
    </location>
</feature>
<dbReference type="InterPro" id="IPR029787">
    <property type="entry name" value="Nucleotide_cyclase"/>
</dbReference>
<dbReference type="Pfam" id="PF08448">
    <property type="entry name" value="PAS_4"/>
    <property type="match status" value="1"/>
</dbReference>
<dbReference type="Gene3D" id="3.20.20.450">
    <property type="entry name" value="EAL domain"/>
    <property type="match status" value="1"/>
</dbReference>
<dbReference type="PANTHER" id="PTHR44757">
    <property type="entry name" value="DIGUANYLATE CYCLASE DGCP"/>
    <property type="match status" value="1"/>
</dbReference>
<feature type="domain" description="PAC" evidence="5">
    <location>
        <begin position="228"/>
        <end position="280"/>
    </location>
</feature>
<dbReference type="InterPro" id="IPR013656">
    <property type="entry name" value="PAS_4"/>
</dbReference>
<dbReference type="InterPro" id="IPR035965">
    <property type="entry name" value="PAS-like_dom_sf"/>
</dbReference>
<dbReference type="FunFam" id="3.30.70.270:FF:000001">
    <property type="entry name" value="Diguanylate cyclase domain protein"/>
    <property type="match status" value="1"/>
</dbReference>